<dbReference type="EMBL" id="JAAAIM010000724">
    <property type="protein sequence ID" value="KAG0284850.1"/>
    <property type="molecule type" value="Genomic_DNA"/>
</dbReference>
<gene>
    <name evidence="3" type="ORF">BGZ96_010815</name>
</gene>
<feature type="transmembrane region" description="Helical" evidence="2">
    <location>
        <begin position="238"/>
        <end position="263"/>
    </location>
</feature>
<name>A0ABQ7JTW7_9FUNG</name>
<dbReference type="PANTHER" id="PTHR37402">
    <property type="entry name" value="GRAM DOMAIN-CONTAINING PROTEIN 4"/>
    <property type="match status" value="1"/>
</dbReference>
<keyword evidence="2" id="KW-1133">Transmembrane helix</keyword>
<protein>
    <recommendedName>
        <fullName evidence="5">GRAM domain-containing protein</fullName>
    </recommendedName>
</protein>
<feature type="compositionally biased region" description="Polar residues" evidence="1">
    <location>
        <begin position="489"/>
        <end position="500"/>
    </location>
</feature>
<evidence type="ECO:0000256" key="2">
    <source>
        <dbReference type="SAM" id="Phobius"/>
    </source>
</evidence>
<feature type="region of interest" description="Disordered" evidence="1">
    <location>
        <begin position="479"/>
        <end position="500"/>
    </location>
</feature>
<keyword evidence="2" id="KW-0812">Transmembrane</keyword>
<organism evidence="3 4">
    <name type="scientific">Linnemannia gamsii</name>
    <dbReference type="NCBI Taxonomy" id="64522"/>
    <lineage>
        <taxon>Eukaryota</taxon>
        <taxon>Fungi</taxon>
        <taxon>Fungi incertae sedis</taxon>
        <taxon>Mucoromycota</taxon>
        <taxon>Mortierellomycotina</taxon>
        <taxon>Mortierellomycetes</taxon>
        <taxon>Mortierellales</taxon>
        <taxon>Mortierellaceae</taxon>
        <taxon>Linnemannia</taxon>
    </lineage>
</organism>
<feature type="compositionally biased region" description="Low complexity" evidence="1">
    <location>
        <begin position="52"/>
        <end position="61"/>
    </location>
</feature>
<feature type="compositionally biased region" description="Polar residues" evidence="1">
    <location>
        <begin position="99"/>
        <end position="121"/>
    </location>
</feature>
<accession>A0ABQ7JTW7</accession>
<sequence length="605" mass="68736">MEGNDGTQLTAPPPLPKRSTGSVGVASEAEPYNLTPGKAPHQASVDDTYLAPTSLPDSSSSTPPPLPKRVQLPVVATPAGNSRGAPTEGSYPDRLLSPRPSSTGVQTATTMQTSHSNQSTSALSQQEISFQFDRHVQEIRRRRTTVKKAPPPDRDDFTRVESESGKRVLDIGLYIQAHLMYFVESLARDDKVTRKVEPLQWSRIKALLSRLYDTFSPTQSLGLYVERIMYWKNPPETFAWFTLYISLWAYQLWLPGFIFMFALRILNNRFRFLGNFKKVLDVPDPLTAGLNGKESVRRSTKMHSQLRELIHSKDLTDWVSQMTKIWGPYGQALLEENICYLERLKNLLRWERPQQTWRVLGLLAYYIFMTTFFPFVIVPAIGFFIGLEFFVLLPTQKYCPRFSHVFSPVEWILWGVPTNAELAVEMLTRQEEERRRSLEETEMSVGGVAEPFTRGEEEVHDSISTMSSLSPASKIKYEYQKRTRKRSDSNGSGSLMETDSISTLQDKSEFHCLLRGKPGKLVITEEALQFRSAKLLGHDVESQIYWENIDTIKKSKSMSVGIWSMPGIDVTDVNGQVTTFHNVVKRDDAFRKLVLTSGKKWSNVA</sequence>
<dbReference type="PANTHER" id="PTHR37402:SF1">
    <property type="entry name" value="GRAM DOMAIN-CONTAINING PROTEIN 4"/>
    <property type="match status" value="1"/>
</dbReference>
<comment type="caution">
    <text evidence="3">The sequence shown here is derived from an EMBL/GenBank/DDBJ whole genome shotgun (WGS) entry which is preliminary data.</text>
</comment>
<feature type="region of interest" description="Disordered" evidence="1">
    <location>
        <begin position="1"/>
        <end position="121"/>
    </location>
</feature>
<evidence type="ECO:0008006" key="5">
    <source>
        <dbReference type="Google" id="ProtNLM"/>
    </source>
</evidence>
<keyword evidence="2" id="KW-0472">Membrane</keyword>
<dbReference type="Gene3D" id="2.30.29.30">
    <property type="entry name" value="Pleckstrin-homology domain (PH domain)/Phosphotyrosine-binding domain (PTB)"/>
    <property type="match status" value="1"/>
</dbReference>
<proteinExistence type="predicted"/>
<keyword evidence="4" id="KW-1185">Reference proteome</keyword>
<dbReference type="InterPro" id="IPR011993">
    <property type="entry name" value="PH-like_dom_sf"/>
</dbReference>
<evidence type="ECO:0000256" key="1">
    <source>
        <dbReference type="SAM" id="MobiDB-lite"/>
    </source>
</evidence>
<dbReference type="Proteomes" id="UP001194696">
    <property type="component" value="Unassembled WGS sequence"/>
</dbReference>
<evidence type="ECO:0000313" key="4">
    <source>
        <dbReference type="Proteomes" id="UP001194696"/>
    </source>
</evidence>
<reference evidence="3 4" key="1">
    <citation type="journal article" date="2020" name="Fungal Divers.">
        <title>Resolving the Mortierellaceae phylogeny through synthesis of multi-gene phylogenetics and phylogenomics.</title>
        <authorList>
            <person name="Vandepol N."/>
            <person name="Liber J."/>
            <person name="Desiro A."/>
            <person name="Na H."/>
            <person name="Kennedy M."/>
            <person name="Barry K."/>
            <person name="Grigoriev I.V."/>
            <person name="Miller A.N."/>
            <person name="O'Donnell K."/>
            <person name="Stajich J.E."/>
            <person name="Bonito G."/>
        </authorList>
    </citation>
    <scope>NUCLEOTIDE SEQUENCE [LARGE SCALE GENOMIC DNA]</scope>
    <source>
        <strain evidence="3 4">AD045</strain>
    </source>
</reference>
<feature type="transmembrane region" description="Helical" evidence="2">
    <location>
        <begin position="362"/>
        <end position="393"/>
    </location>
</feature>
<evidence type="ECO:0000313" key="3">
    <source>
        <dbReference type="EMBL" id="KAG0284850.1"/>
    </source>
</evidence>
<dbReference type="InterPro" id="IPR037847">
    <property type="entry name" value="GRAMDC4"/>
</dbReference>
<feature type="compositionally biased region" description="Polar residues" evidence="1">
    <location>
        <begin position="1"/>
        <end position="10"/>
    </location>
</feature>